<proteinExistence type="inferred from homology"/>
<comment type="similarity">
    <text evidence="1">Belongs to the HGH1 family.</text>
</comment>
<dbReference type="InterPro" id="IPR007205">
    <property type="entry name" value="Protein_HGH1_N"/>
</dbReference>
<evidence type="ECO:0000256" key="2">
    <source>
        <dbReference type="ARBA" id="ARBA00014076"/>
    </source>
</evidence>
<dbReference type="Proteomes" id="UP000027195">
    <property type="component" value="Unassembled WGS sequence"/>
</dbReference>
<dbReference type="InterPro" id="IPR039717">
    <property type="entry name" value="Hgh1"/>
</dbReference>
<dbReference type="FunCoup" id="A0A067MTX8">
    <property type="interactions" value="606"/>
</dbReference>
<sequence length="441" mass="48186">MDTQLRELLAFLHDRNPQVRQLALSNVLGYTPKGSEHRDIFLDGLSAGGLKPGSGETQVIRDLKLLCRDQPAIAHDAFKALVNLSDSPLLAASLSERSFLVFLVSYTVHPASVLADLAAMILSNLSAHPNVPKAILSLVIPILASPSSLPPYYAPASRCPTSPPPEPYPDTDVTYSVSALSLLVDAFSRVEPDGTKLDQRKRKGELHFLSSVFANISGSPPGRSFFLTPMPVDPLPPQTEGQQVQFEYPLAKIISFTEHPNLMRRGGVASTIKNCAFHVPAHRAILSASEEKIIIPPATVAAPAINALVSILLPLAGPEEFDLEDTDLLPPALQFLPPTKTREIDPVLRLTHVETLLLLCSTRWGRDHLRANGVYPIIRVMHESEGDDAVVEHVERLVNFLKRDEANEANEDEEEVLAAAVPQDVHAKSDEEDDDDKIVEI</sequence>
<feature type="compositionally biased region" description="Acidic residues" evidence="3">
    <location>
        <begin position="430"/>
        <end position="441"/>
    </location>
</feature>
<feature type="domain" description="Protein HGH1 N-terminal" evidence="4">
    <location>
        <begin position="107"/>
        <end position="349"/>
    </location>
</feature>
<dbReference type="PANTHER" id="PTHR13387:SF9">
    <property type="entry name" value="PROTEIN HGH1 HOMOLOG"/>
    <property type="match status" value="1"/>
</dbReference>
<dbReference type="InParanoid" id="A0A067MTX8"/>
<dbReference type="HOGENOM" id="CLU_037769_2_0_1"/>
<organism evidence="6 7">
    <name type="scientific">Botryobasidium botryosum (strain FD-172 SS1)</name>
    <dbReference type="NCBI Taxonomy" id="930990"/>
    <lineage>
        <taxon>Eukaryota</taxon>
        <taxon>Fungi</taxon>
        <taxon>Dikarya</taxon>
        <taxon>Basidiomycota</taxon>
        <taxon>Agaricomycotina</taxon>
        <taxon>Agaricomycetes</taxon>
        <taxon>Cantharellales</taxon>
        <taxon>Botryobasidiaceae</taxon>
        <taxon>Botryobasidium</taxon>
    </lineage>
</organism>
<keyword evidence="7" id="KW-1185">Reference proteome</keyword>
<evidence type="ECO:0000256" key="3">
    <source>
        <dbReference type="SAM" id="MobiDB-lite"/>
    </source>
</evidence>
<dbReference type="PANTHER" id="PTHR13387">
    <property type="entry name" value="PROTEIN HGH1 HOMOLOG"/>
    <property type="match status" value="1"/>
</dbReference>
<dbReference type="InterPro" id="IPR011989">
    <property type="entry name" value="ARM-like"/>
</dbReference>
<feature type="region of interest" description="Disordered" evidence="3">
    <location>
        <begin position="408"/>
        <end position="441"/>
    </location>
</feature>
<accession>A0A067MTX8</accession>
<evidence type="ECO:0000313" key="7">
    <source>
        <dbReference type="Proteomes" id="UP000027195"/>
    </source>
</evidence>
<feature type="domain" description="Protein HGH1 C-terminal" evidence="5">
    <location>
        <begin position="355"/>
        <end position="408"/>
    </location>
</feature>
<evidence type="ECO:0000256" key="1">
    <source>
        <dbReference type="ARBA" id="ARBA00006712"/>
    </source>
</evidence>
<reference evidence="7" key="1">
    <citation type="journal article" date="2014" name="Proc. Natl. Acad. Sci. U.S.A.">
        <title>Extensive sampling of basidiomycete genomes demonstrates inadequacy of the white-rot/brown-rot paradigm for wood decay fungi.</title>
        <authorList>
            <person name="Riley R."/>
            <person name="Salamov A.A."/>
            <person name="Brown D.W."/>
            <person name="Nagy L.G."/>
            <person name="Floudas D."/>
            <person name="Held B.W."/>
            <person name="Levasseur A."/>
            <person name="Lombard V."/>
            <person name="Morin E."/>
            <person name="Otillar R."/>
            <person name="Lindquist E.A."/>
            <person name="Sun H."/>
            <person name="LaButti K.M."/>
            <person name="Schmutz J."/>
            <person name="Jabbour D."/>
            <person name="Luo H."/>
            <person name="Baker S.E."/>
            <person name="Pisabarro A.G."/>
            <person name="Walton J.D."/>
            <person name="Blanchette R.A."/>
            <person name="Henrissat B."/>
            <person name="Martin F."/>
            <person name="Cullen D."/>
            <person name="Hibbett D.S."/>
            <person name="Grigoriev I.V."/>
        </authorList>
    </citation>
    <scope>NUCLEOTIDE SEQUENCE [LARGE SCALE GENOMIC DNA]</scope>
    <source>
        <strain evidence="7">FD-172 SS1</strain>
    </source>
</reference>
<dbReference type="OrthoDB" id="338814at2759"/>
<dbReference type="SUPFAM" id="SSF48371">
    <property type="entry name" value="ARM repeat"/>
    <property type="match status" value="1"/>
</dbReference>
<dbReference type="Gene3D" id="1.25.10.10">
    <property type="entry name" value="Leucine-rich Repeat Variant"/>
    <property type="match status" value="1"/>
</dbReference>
<evidence type="ECO:0000259" key="5">
    <source>
        <dbReference type="Pfam" id="PF04064"/>
    </source>
</evidence>
<evidence type="ECO:0000259" key="4">
    <source>
        <dbReference type="Pfam" id="PF04063"/>
    </source>
</evidence>
<name>A0A067MTX8_BOTB1</name>
<gene>
    <name evidence="6" type="ORF">BOTBODRAFT_28681</name>
</gene>
<dbReference type="AlphaFoldDB" id="A0A067MTX8"/>
<dbReference type="STRING" id="930990.A0A067MTX8"/>
<evidence type="ECO:0000313" key="6">
    <source>
        <dbReference type="EMBL" id="KDQ19193.1"/>
    </source>
</evidence>
<dbReference type="Pfam" id="PF04063">
    <property type="entry name" value="DUF383"/>
    <property type="match status" value="1"/>
</dbReference>
<dbReference type="InterPro" id="IPR016024">
    <property type="entry name" value="ARM-type_fold"/>
</dbReference>
<dbReference type="EMBL" id="KL198020">
    <property type="protein sequence ID" value="KDQ19193.1"/>
    <property type="molecule type" value="Genomic_DNA"/>
</dbReference>
<dbReference type="Pfam" id="PF04064">
    <property type="entry name" value="DUF384"/>
    <property type="match status" value="1"/>
</dbReference>
<dbReference type="InterPro" id="IPR007206">
    <property type="entry name" value="Protein_HGH1_C"/>
</dbReference>
<protein>
    <recommendedName>
        <fullName evidence="2">Protein HGH1 homolog</fullName>
    </recommendedName>
</protein>